<dbReference type="GO" id="GO:0005829">
    <property type="term" value="C:cytosol"/>
    <property type="evidence" value="ECO:0007669"/>
    <property type="project" value="TreeGrafter"/>
</dbReference>
<feature type="active site" description="Proton donor/acceptor" evidence="4">
    <location>
        <position position="142"/>
    </location>
</feature>
<dbReference type="RefSeq" id="WP_182299414.1">
    <property type="nucleotide sequence ID" value="NZ_CP041969.1"/>
</dbReference>
<protein>
    <submittedName>
        <fullName evidence="6">N-acetylneuraminate lyase</fullName>
    </submittedName>
</protein>
<dbReference type="PRINTS" id="PR00146">
    <property type="entry name" value="DHPICSNTHASE"/>
</dbReference>
<gene>
    <name evidence="6" type="ORF">FPL14_19830</name>
</gene>
<dbReference type="PROSITE" id="PS00665">
    <property type="entry name" value="DHDPS_1"/>
    <property type="match status" value="1"/>
</dbReference>
<dbReference type="GO" id="GO:0008747">
    <property type="term" value="F:N-acetylneuraminate lyase activity"/>
    <property type="evidence" value="ECO:0007669"/>
    <property type="project" value="TreeGrafter"/>
</dbReference>
<organism evidence="6 7">
    <name type="scientific">Cohnella cholangitidis</name>
    <dbReference type="NCBI Taxonomy" id="2598458"/>
    <lineage>
        <taxon>Bacteria</taxon>
        <taxon>Bacillati</taxon>
        <taxon>Bacillota</taxon>
        <taxon>Bacilli</taxon>
        <taxon>Bacillales</taxon>
        <taxon>Paenibacillaceae</taxon>
        <taxon>Cohnella</taxon>
    </lineage>
</organism>
<accession>A0A7G5C1U8</accession>
<evidence type="ECO:0000256" key="3">
    <source>
        <dbReference type="PIRNR" id="PIRNR001365"/>
    </source>
</evidence>
<dbReference type="InterPro" id="IPR002220">
    <property type="entry name" value="DapA-like"/>
</dbReference>
<keyword evidence="7" id="KW-1185">Reference proteome</keyword>
<evidence type="ECO:0000256" key="5">
    <source>
        <dbReference type="PIRSR" id="PIRSR001365-2"/>
    </source>
</evidence>
<dbReference type="EMBL" id="CP041969">
    <property type="protein sequence ID" value="QMV43182.1"/>
    <property type="molecule type" value="Genomic_DNA"/>
</dbReference>
<feature type="binding site" evidence="5">
    <location>
        <position position="212"/>
    </location>
    <ligand>
        <name>pyruvate</name>
        <dbReference type="ChEBI" id="CHEBI:15361"/>
    </ligand>
</feature>
<dbReference type="PANTHER" id="PTHR42849:SF1">
    <property type="entry name" value="N-ACETYLNEURAMINATE LYASE"/>
    <property type="match status" value="1"/>
</dbReference>
<feature type="active site" description="Schiff-base intermediate with substrate" evidence="4">
    <location>
        <position position="170"/>
    </location>
</feature>
<evidence type="ECO:0000256" key="1">
    <source>
        <dbReference type="ARBA" id="ARBA00023239"/>
    </source>
</evidence>
<evidence type="ECO:0000313" key="6">
    <source>
        <dbReference type="EMBL" id="QMV43182.1"/>
    </source>
</evidence>
<comment type="similarity">
    <text evidence="3">Belongs to the DapA family.</text>
</comment>
<feature type="binding site" evidence="5">
    <location>
        <position position="54"/>
    </location>
    <ligand>
        <name>pyruvate</name>
        <dbReference type="ChEBI" id="CHEBI:15361"/>
    </ligand>
</feature>
<name>A0A7G5C1U8_9BACL</name>
<dbReference type="Proteomes" id="UP000515679">
    <property type="component" value="Chromosome"/>
</dbReference>
<keyword evidence="2" id="KW-0704">Schiff base</keyword>
<proteinExistence type="inferred from homology"/>
<sequence>MESRTYPIDRFKGITVAMYSCYDEHGEVSKEAARKLARHYADIGVNGLYVGGSTGEGMLQSVEERKRTLEAVVDEVGNELTIVAHIGAPSTRDCIELAKHAEQVGAHAVSAVPAIYYRLSARSVEAHWQAIVDSTSLPFIIYHIPQTTGFQLSTALMAKMAAQDKVIGVKISAESTFELQQSKAVGGEDFLVLNGPDEQYLAGRSIGADGGIGGTYGVMPELFLKIERCFREGRMEQALEWQFIVNDLIKRLLSFPSLYGACKAILKLRGLDCGGPRMPLLPISEADRERIVSLDHDIRKYVSLADWKGEHGKKQ</sequence>
<dbReference type="SUPFAM" id="SSF51569">
    <property type="entry name" value="Aldolase"/>
    <property type="match status" value="1"/>
</dbReference>
<dbReference type="PIRSF" id="PIRSF001365">
    <property type="entry name" value="DHDPS"/>
    <property type="match status" value="1"/>
</dbReference>
<dbReference type="PANTHER" id="PTHR42849">
    <property type="entry name" value="N-ACETYLNEURAMINATE LYASE"/>
    <property type="match status" value="1"/>
</dbReference>
<evidence type="ECO:0000256" key="2">
    <source>
        <dbReference type="ARBA" id="ARBA00023270"/>
    </source>
</evidence>
<dbReference type="KEGG" id="cchl:FPL14_19830"/>
<evidence type="ECO:0000313" key="7">
    <source>
        <dbReference type="Proteomes" id="UP000515679"/>
    </source>
</evidence>
<dbReference type="SMART" id="SM01130">
    <property type="entry name" value="DHDPS"/>
    <property type="match status" value="1"/>
</dbReference>
<reference evidence="6 7" key="1">
    <citation type="submission" date="2019-07" db="EMBL/GenBank/DDBJ databases">
        <authorList>
            <person name="Kim J.K."/>
            <person name="Cheong H.-M."/>
            <person name="Choi Y."/>
            <person name="Hwang K.J."/>
            <person name="Lee S."/>
            <person name="Choi C."/>
        </authorList>
    </citation>
    <scope>NUCLEOTIDE SEQUENCE [LARGE SCALE GENOMIC DNA]</scope>
    <source>
        <strain evidence="6 7">KS 22</strain>
    </source>
</reference>
<dbReference type="InterPro" id="IPR013785">
    <property type="entry name" value="Aldolase_TIM"/>
</dbReference>
<dbReference type="GO" id="GO:0019262">
    <property type="term" value="P:N-acetylneuraminate catabolic process"/>
    <property type="evidence" value="ECO:0007669"/>
    <property type="project" value="TreeGrafter"/>
</dbReference>
<dbReference type="AlphaFoldDB" id="A0A7G5C1U8"/>
<evidence type="ECO:0000256" key="4">
    <source>
        <dbReference type="PIRSR" id="PIRSR001365-1"/>
    </source>
</evidence>
<dbReference type="Gene3D" id="3.20.20.70">
    <property type="entry name" value="Aldolase class I"/>
    <property type="match status" value="1"/>
</dbReference>
<dbReference type="Pfam" id="PF00701">
    <property type="entry name" value="DHDPS"/>
    <property type="match status" value="1"/>
</dbReference>
<keyword evidence="1 3" id="KW-0456">Lyase</keyword>
<dbReference type="InterPro" id="IPR020624">
    <property type="entry name" value="Schiff_base-form_aldolases_CS"/>
</dbReference>